<dbReference type="PANTHER" id="PTHR28620:SF1">
    <property type="entry name" value="CENP-V_GFA DOMAIN-CONTAINING PROTEIN"/>
    <property type="match status" value="1"/>
</dbReference>
<keyword evidence="2" id="KW-0479">Metal-binding</keyword>
<evidence type="ECO:0000256" key="3">
    <source>
        <dbReference type="ARBA" id="ARBA00022833"/>
    </source>
</evidence>
<sequence length="265" mass="29080">MSTITPPIIAYKANCHCSAVTLTVRLPSLSTLELSNCNCSLCTRNGYVMAYPTSENVEYHTGADNLTEFRFASENGAHRFCKTCGISISAELTISGKVRLAVNIRLFQDVDLSTMKYKHTATKDYGGNCEYPDFPRDLGITPFDPSLVPYHDTCQCKAVTYTAYLPSLSETGPAQCNCSVCTTNGYILAYSKVPVVVCHSGQDSVVTYTFATHKAAHKFCKSCGSSICVDRLGLGTIDYGMNMRMFKEIDLKGLEYTSFDGRNVL</sequence>
<dbReference type="AlphaFoldDB" id="A0A166E3Z5"/>
<feature type="domain" description="CENP-V/GFA" evidence="4">
    <location>
        <begin position="150"/>
        <end position="260"/>
    </location>
</feature>
<dbReference type="PANTHER" id="PTHR28620">
    <property type="entry name" value="CENTROMERE PROTEIN V"/>
    <property type="match status" value="1"/>
</dbReference>
<feature type="domain" description="CENP-V/GFA" evidence="4">
    <location>
        <begin position="11"/>
        <end position="126"/>
    </location>
</feature>
<evidence type="ECO:0000313" key="6">
    <source>
        <dbReference type="Proteomes" id="UP000076532"/>
    </source>
</evidence>
<reference evidence="5 6" key="1">
    <citation type="journal article" date="2016" name="Mol. Biol. Evol.">
        <title>Comparative Genomics of Early-Diverging Mushroom-Forming Fungi Provides Insights into the Origins of Lignocellulose Decay Capabilities.</title>
        <authorList>
            <person name="Nagy L.G."/>
            <person name="Riley R."/>
            <person name="Tritt A."/>
            <person name="Adam C."/>
            <person name="Daum C."/>
            <person name="Floudas D."/>
            <person name="Sun H."/>
            <person name="Yadav J.S."/>
            <person name="Pangilinan J."/>
            <person name="Larsson K.H."/>
            <person name="Matsuura K."/>
            <person name="Barry K."/>
            <person name="Labutti K."/>
            <person name="Kuo R."/>
            <person name="Ohm R.A."/>
            <person name="Bhattacharya S.S."/>
            <person name="Shirouzu T."/>
            <person name="Yoshinaga Y."/>
            <person name="Martin F.M."/>
            <person name="Grigoriev I.V."/>
            <person name="Hibbett D.S."/>
        </authorList>
    </citation>
    <scope>NUCLEOTIDE SEQUENCE [LARGE SCALE GENOMIC DNA]</scope>
    <source>
        <strain evidence="5 6">CBS 109695</strain>
    </source>
</reference>
<evidence type="ECO:0000256" key="2">
    <source>
        <dbReference type="ARBA" id="ARBA00022723"/>
    </source>
</evidence>
<comment type="similarity">
    <text evidence="1">Belongs to the Gfa family.</text>
</comment>
<evidence type="ECO:0000259" key="4">
    <source>
        <dbReference type="PROSITE" id="PS51891"/>
    </source>
</evidence>
<dbReference type="OrthoDB" id="2993351at2759"/>
<evidence type="ECO:0000256" key="1">
    <source>
        <dbReference type="ARBA" id="ARBA00005495"/>
    </source>
</evidence>
<keyword evidence="6" id="KW-1185">Reference proteome</keyword>
<organism evidence="5 6">
    <name type="scientific">Athelia psychrophila</name>
    <dbReference type="NCBI Taxonomy" id="1759441"/>
    <lineage>
        <taxon>Eukaryota</taxon>
        <taxon>Fungi</taxon>
        <taxon>Dikarya</taxon>
        <taxon>Basidiomycota</taxon>
        <taxon>Agaricomycotina</taxon>
        <taxon>Agaricomycetes</taxon>
        <taxon>Agaricomycetidae</taxon>
        <taxon>Atheliales</taxon>
        <taxon>Atheliaceae</taxon>
        <taxon>Athelia</taxon>
    </lineage>
</organism>
<dbReference type="PROSITE" id="PS51891">
    <property type="entry name" value="CENP_V_GFA"/>
    <property type="match status" value="2"/>
</dbReference>
<dbReference type="Gene3D" id="2.170.150.70">
    <property type="match status" value="2"/>
</dbReference>
<protein>
    <recommendedName>
        <fullName evidence="4">CENP-V/GFA domain-containing protein</fullName>
    </recommendedName>
</protein>
<proteinExistence type="inferred from homology"/>
<dbReference type="InterPro" id="IPR011057">
    <property type="entry name" value="Mss4-like_sf"/>
</dbReference>
<dbReference type="SUPFAM" id="SSF51316">
    <property type="entry name" value="Mss4-like"/>
    <property type="match status" value="2"/>
</dbReference>
<evidence type="ECO:0000313" key="5">
    <source>
        <dbReference type="EMBL" id="KZP15367.1"/>
    </source>
</evidence>
<dbReference type="Proteomes" id="UP000076532">
    <property type="component" value="Unassembled WGS sequence"/>
</dbReference>
<dbReference type="GO" id="GO:0016846">
    <property type="term" value="F:carbon-sulfur lyase activity"/>
    <property type="evidence" value="ECO:0007669"/>
    <property type="project" value="InterPro"/>
</dbReference>
<gene>
    <name evidence="5" type="ORF">FIBSPDRAFT_1048163</name>
</gene>
<dbReference type="GO" id="GO:0046872">
    <property type="term" value="F:metal ion binding"/>
    <property type="evidence" value="ECO:0007669"/>
    <property type="project" value="UniProtKB-KW"/>
</dbReference>
<name>A0A166E3Z5_9AGAM</name>
<keyword evidence="3" id="KW-0862">Zinc</keyword>
<dbReference type="STRING" id="436010.A0A166E3Z5"/>
<dbReference type="InterPro" id="IPR052355">
    <property type="entry name" value="CENP-V-like"/>
</dbReference>
<accession>A0A166E3Z5</accession>
<dbReference type="InterPro" id="IPR006913">
    <property type="entry name" value="CENP-V/GFA"/>
</dbReference>
<dbReference type="EMBL" id="KV417605">
    <property type="protein sequence ID" value="KZP15367.1"/>
    <property type="molecule type" value="Genomic_DNA"/>
</dbReference>
<dbReference type="Pfam" id="PF04828">
    <property type="entry name" value="GFA"/>
    <property type="match status" value="2"/>
</dbReference>